<dbReference type="Ensembl" id="ENSMMNT00015008102.1">
    <property type="protein sequence ID" value="ENSMMNP00015007427.1"/>
    <property type="gene ID" value="ENSMMNG00015005507.1"/>
</dbReference>
<comment type="subcellular location">
    <subcellularLocation>
        <location evidence="1">Mitochondrion</location>
    </subcellularLocation>
</comment>
<gene>
    <name evidence="5" type="primary">KGD4</name>
</gene>
<evidence type="ECO:0000313" key="5">
    <source>
        <dbReference type="Ensembl" id="ENSMMNP00015007427.1"/>
    </source>
</evidence>
<evidence type="ECO:0000256" key="1">
    <source>
        <dbReference type="ARBA" id="ARBA00004173"/>
    </source>
</evidence>
<reference evidence="5" key="1">
    <citation type="submission" date="2025-08" db="UniProtKB">
        <authorList>
            <consortium name="Ensembl"/>
        </authorList>
    </citation>
    <scope>IDENTIFICATION</scope>
</reference>
<dbReference type="Proteomes" id="UP000694561">
    <property type="component" value="Unplaced"/>
</dbReference>
<evidence type="ECO:0000256" key="2">
    <source>
        <dbReference type="ARBA" id="ARBA00023128"/>
    </source>
</evidence>
<dbReference type="AlphaFoldDB" id="A0A8C6AWL6"/>
<keyword evidence="2" id="KW-0496">Mitochondrion</keyword>
<evidence type="ECO:0000256" key="3">
    <source>
        <dbReference type="ARBA" id="ARBA00043970"/>
    </source>
</evidence>
<feature type="region of interest" description="Disordered" evidence="4">
    <location>
        <begin position="160"/>
        <end position="193"/>
    </location>
</feature>
<dbReference type="GO" id="GO:0006103">
    <property type="term" value="P:2-oxoglutarate metabolic process"/>
    <property type="evidence" value="ECO:0007669"/>
    <property type="project" value="InterPro"/>
</dbReference>
<reference evidence="5" key="2">
    <citation type="submission" date="2025-09" db="UniProtKB">
        <authorList>
            <consortium name="Ensembl"/>
        </authorList>
    </citation>
    <scope>IDENTIFICATION</scope>
</reference>
<organism evidence="5 6">
    <name type="scientific">Monodon monoceros</name>
    <name type="common">Narwhal</name>
    <name type="synonym">Ceratodon monodon</name>
    <dbReference type="NCBI Taxonomy" id="40151"/>
    <lineage>
        <taxon>Eukaryota</taxon>
        <taxon>Metazoa</taxon>
        <taxon>Chordata</taxon>
        <taxon>Craniata</taxon>
        <taxon>Vertebrata</taxon>
        <taxon>Euteleostomi</taxon>
        <taxon>Mammalia</taxon>
        <taxon>Eutheria</taxon>
        <taxon>Laurasiatheria</taxon>
        <taxon>Artiodactyla</taxon>
        <taxon>Whippomorpha</taxon>
        <taxon>Cetacea</taxon>
        <taxon>Odontoceti</taxon>
        <taxon>Monodontidae</taxon>
        <taxon>Monodon</taxon>
    </lineage>
</organism>
<evidence type="ECO:0000256" key="4">
    <source>
        <dbReference type="SAM" id="MobiDB-lite"/>
    </source>
</evidence>
<accession>A0A8C6AWL6</accession>
<dbReference type="PANTHER" id="PTHR31601:SF2">
    <property type="entry name" value="ALPHA-KETOGLUTARATE DEHYDROGENASE COMPONENT 4"/>
    <property type="match status" value="1"/>
</dbReference>
<dbReference type="GO" id="GO:0004591">
    <property type="term" value="F:oxoglutarate dehydrogenase (succinyl-transferring) activity"/>
    <property type="evidence" value="ECO:0007669"/>
    <property type="project" value="TreeGrafter"/>
</dbReference>
<dbReference type="PANTHER" id="PTHR31601">
    <property type="entry name" value="28S RIBOSOMAL PROTEIN S36, MITOCHONDRIAL"/>
    <property type="match status" value="1"/>
</dbReference>
<comment type="similarity">
    <text evidence="3">Belongs to the alpha-ketoglutarate dehydrogenase component 4 family.</text>
</comment>
<name>A0A8C6AWL6_MONMO</name>
<keyword evidence="6" id="KW-1185">Reference proteome</keyword>
<dbReference type="GO" id="GO:0005739">
    <property type="term" value="C:mitochondrion"/>
    <property type="evidence" value="ECO:0007669"/>
    <property type="project" value="UniProtKB-SubCell"/>
</dbReference>
<feature type="compositionally biased region" description="Low complexity" evidence="4">
    <location>
        <begin position="165"/>
        <end position="179"/>
    </location>
</feature>
<evidence type="ECO:0008006" key="7">
    <source>
        <dbReference type="Google" id="ProtNLM"/>
    </source>
</evidence>
<protein>
    <recommendedName>
        <fullName evidence="7">Mitochondrial ribosomal protein S36</fullName>
    </recommendedName>
</protein>
<dbReference type="GeneTree" id="ENSGT00390000017443"/>
<dbReference type="InterPro" id="IPR020373">
    <property type="entry name" value="Kgd4/YMR-31"/>
</dbReference>
<proteinExistence type="inferred from homology"/>
<sequence>AGILLLNFNKIVRFRKPQEFILLIWFQIKFCTTLKLETAYLEKKWSQITHRPVNKINTIPQTFVCKTKQWETPESVPRQEKRRGGVRHKWVGLAPQWRRVSPERPLLLRDVTGRARPQPPRTPVIAATRQGPEAAPLGGHDGQQDGVCQQGRSVSEVLRSAGLPSHSSSSSQHSKGSKSPDWLMHPGPPDTAELIKTLPQKYRRKLVSQEEIEFIQRGGPE</sequence>
<evidence type="ECO:0000313" key="6">
    <source>
        <dbReference type="Proteomes" id="UP000694561"/>
    </source>
</evidence>